<reference evidence="2 3" key="1">
    <citation type="submission" date="2018-03" db="EMBL/GenBank/DDBJ databases">
        <authorList>
            <person name="Fogelqvist J."/>
        </authorList>
    </citation>
    <scope>NUCLEOTIDE SEQUENCE [LARGE SCALE GENOMIC DNA]</scope>
</reference>
<sequence length="241" mass="26810">MVATHGSISRGKSPSVREAWKLMKRWRATERCRIGASDARHGQPLRSTHDRDATFWGRDEDVDDVQRYVNQLADLCIELELPDWTAAMQESSTAGQISALKSELMKAGFSQSELDPETVGQALESYQTRSDLEPARESGGHYLRAHSPARYDVSPLDEVFGDEAEDEEEESRRGAGDEAEPDADYNPEDEGGSTDEVIIGPSDEEGAEEQGEEEHLARALRKHRIDDEAPEMSSSESDNDE</sequence>
<dbReference type="Proteomes" id="UP000290189">
    <property type="component" value="Unassembled WGS sequence"/>
</dbReference>
<gene>
    <name evidence="2" type="ORF">PLBR_LOCUS7949</name>
</gene>
<feature type="compositionally biased region" description="Acidic residues" evidence="1">
    <location>
        <begin position="202"/>
        <end position="212"/>
    </location>
</feature>
<evidence type="ECO:0000313" key="2">
    <source>
        <dbReference type="EMBL" id="SPR00734.1"/>
    </source>
</evidence>
<organism evidence="2 3">
    <name type="scientific">Plasmodiophora brassicae</name>
    <name type="common">Clubroot disease agent</name>
    <dbReference type="NCBI Taxonomy" id="37360"/>
    <lineage>
        <taxon>Eukaryota</taxon>
        <taxon>Sar</taxon>
        <taxon>Rhizaria</taxon>
        <taxon>Endomyxa</taxon>
        <taxon>Phytomyxea</taxon>
        <taxon>Plasmodiophorida</taxon>
        <taxon>Plasmodiophoridae</taxon>
        <taxon>Plasmodiophora</taxon>
    </lineage>
</organism>
<dbReference type="EMBL" id="OVEO01000015">
    <property type="protein sequence ID" value="SPR00734.1"/>
    <property type="molecule type" value="Genomic_DNA"/>
</dbReference>
<evidence type="ECO:0000256" key="1">
    <source>
        <dbReference type="SAM" id="MobiDB-lite"/>
    </source>
</evidence>
<accession>A0A3P3YKN5</accession>
<protein>
    <submittedName>
        <fullName evidence="2">Uncharacterized protein</fullName>
    </submittedName>
</protein>
<geneLocation type="mitochondrion" evidence="2"/>
<evidence type="ECO:0000313" key="3">
    <source>
        <dbReference type="Proteomes" id="UP000290189"/>
    </source>
</evidence>
<proteinExistence type="predicted"/>
<feature type="compositionally biased region" description="Acidic residues" evidence="1">
    <location>
        <begin position="159"/>
        <end position="169"/>
    </location>
</feature>
<feature type="compositionally biased region" description="Basic and acidic residues" evidence="1">
    <location>
        <begin position="130"/>
        <end position="139"/>
    </location>
</feature>
<keyword evidence="2" id="KW-0496">Mitochondrion</keyword>
<feature type="region of interest" description="Disordered" evidence="1">
    <location>
        <begin position="129"/>
        <end position="241"/>
    </location>
</feature>
<feature type="compositionally biased region" description="Acidic residues" evidence="1">
    <location>
        <begin position="177"/>
        <end position="193"/>
    </location>
</feature>
<name>A0A3P3YKN5_PLABS</name>
<dbReference type="AlphaFoldDB" id="A0A3P3YKN5"/>
<feature type="compositionally biased region" description="Polar residues" evidence="1">
    <location>
        <begin position="232"/>
        <end position="241"/>
    </location>
</feature>